<evidence type="ECO:0000256" key="2">
    <source>
        <dbReference type="ARBA" id="ARBA00022553"/>
    </source>
</evidence>
<comment type="similarity">
    <text evidence="1">Belongs to the strictosidine synthase family.</text>
</comment>
<dbReference type="EMBL" id="FUWJ01000010">
    <property type="protein sequence ID" value="SKA32243.1"/>
    <property type="molecule type" value="Genomic_DNA"/>
</dbReference>
<dbReference type="InterPro" id="IPR018119">
    <property type="entry name" value="Strictosidine_synth_cons-reg"/>
</dbReference>
<protein>
    <submittedName>
        <fullName evidence="5">Strictosidine synthase</fullName>
    </submittedName>
</protein>
<evidence type="ECO:0000256" key="3">
    <source>
        <dbReference type="ARBA" id="ARBA00023180"/>
    </source>
</evidence>
<keyword evidence="2" id="KW-0597">Phosphoprotein</keyword>
<dbReference type="RefSeq" id="WP_085936932.1">
    <property type="nucleotide sequence ID" value="NZ_FUWJ01000010.1"/>
</dbReference>
<dbReference type="SUPFAM" id="SSF63829">
    <property type="entry name" value="Calcium-dependent phosphotriesterase"/>
    <property type="match status" value="1"/>
</dbReference>
<dbReference type="OrthoDB" id="8872498at2"/>
<keyword evidence="6" id="KW-1185">Reference proteome</keyword>
<keyword evidence="3" id="KW-0325">Glycoprotein</keyword>
<name>A0A1T4SVL8_9HYPH</name>
<gene>
    <name evidence="5" type="ORF">SAMN02745126_05197</name>
</gene>
<dbReference type="STRING" id="225324.SAMN02745126_05197"/>
<evidence type="ECO:0000313" key="5">
    <source>
        <dbReference type="EMBL" id="SKA32243.1"/>
    </source>
</evidence>
<dbReference type="Gene3D" id="2.120.10.30">
    <property type="entry name" value="TolB, C-terminal domain"/>
    <property type="match status" value="1"/>
</dbReference>
<sequence>MIAALKRLGDHVLGRGEAAITVPIFDGALKPNQLLEEAEVVAQIEGANDLASDGKRLLVADGMRIVALAGNGDGTERVRFDRTVTALCALPDGGVAVALDGVEVRVEGGTSAGGHWTGAAGIPFHAVNAIACAPDGALVVTDGSQRYDTERWAHDLMDRGATGRVVRLDRGTGQGQELARRLEYAFGVCPAGADIVVSESWRHRLLAIAPDGRRRVVLDRLPVYPSRVVAAAGGGFWLTAFAARTQLVEFVLRETTFRRRMMKEIAPEHWIAPRLRSGESYLEPMQGAHLRTMGVLKPWAPPRSYGLVIRLSAEGLPRYSLHSRVDGINHGVVAATEVGDFLYLLAKGPGRVLRLPLAALEKEARA</sequence>
<dbReference type="Proteomes" id="UP000190092">
    <property type="component" value="Unassembled WGS sequence"/>
</dbReference>
<dbReference type="InterPro" id="IPR011042">
    <property type="entry name" value="6-blade_b-propeller_TolB-like"/>
</dbReference>
<organism evidence="5 6">
    <name type="scientific">Enhydrobacter aerosaccus</name>
    <dbReference type="NCBI Taxonomy" id="225324"/>
    <lineage>
        <taxon>Bacteria</taxon>
        <taxon>Pseudomonadati</taxon>
        <taxon>Pseudomonadota</taxon>
        <taxon>Alphaproteobacteria</taxon>
        <taxon>Hyphomicrobiales</taxon>
        <taxon>Enhydrobacter</taxon>
    </lineage>
</organism>
<evidence type="ECO:0000313" key="6">
    <source>
        <dbReference type="Proteomes" id="UP000190092"/>
    </source>
</evidence>
<proteinExistence type="inferred from homology"/>
<dbReference type="PANTHER" id="PTHR10426">
    <property type="entry name" value="STRICTOSIDINE SYNTHASE-RELATED"/>
    <property type="match status" value="1"/>
</dbReference>
<dbReference type="AlphaFoldDB" id="A0A1T4SVL8"/>
<evidence type="ECO:0000256" key="1">
    <source>
        <dbReference type="ARBA" id="ARBA00009191"/>
    </source>
</evidence>
<accession>A0A1T4SVL8</accession>
<dbReference type="GO" id="GO:0016787">
    <property type="term" value="F:hydrolase activity"/>
    <property type="evidence" value="ECO:0007669"/>
    <property type="project" value="TreeGrafter"/>
</dbReference>
<evidence type="ECO:0000259" key="4">
    <source>
        <dbReference type="Pfam" id="PF03088"/>
    </source>
</evidence>
<feature type="domain" description="Strictosidine synthase conserved region" evidence="4">
    <location>
        <begin position="129"/>
        <end position="189"/>
    </location>
</feature>
<reference evidence="6" key="1">
    <citation type="submission" date="2017-02" db="EMBL/GenBank/DDBJ databases">
        <authorList>
            <person name="Varghese N."/>
            <person name="Submissions S."/>
        </authorList>
    </citation>
    <scope>NUCLEOTIDE SEQUENCE [LARGE SCALE GENOMIC DNA]</scope>
    <source>
        <strain evidence="6">ATCC 27094</strain>
    </source>
</reference>
<dbReference type="Pfam" id="PF03088">
    <property type="entry name" value="Str_synth"/>
    <property type="match status" value="1"/>
</dbReference>
<dbReference type="PANTHER" id="PTHR10426:SF88">
    <property type="entry name" value="ADIPOCYTE PLASMA MEMBRANE-ASSOCIATED PROTEIN HEMOMUCIN-RELATED"/>
    <property type="match status" value="1"/>
</dbReference>